<dbReference type="Proteomes" id="UP000784294">
    <property type="component" value="Unassembled WGS sequence"/>
</dbReference>
<dbReference type="AlphaFoldDB" id="A0A3S5BPW3"/>
<protein>
    <submittedName>
        <fullName evidence="2">Uncharacterized protein</fullName>
    </submittedName>
</protein>
<accession>A0A3S5BPW3</accession>
<reference evidence="2" key="1">
    <citation type="submission" date="2018-11" db="EMBL/GenBank/DDBJ databases">
        <authorList>
            <consortium name="Pathogen Informatics"/>
        </authorList>
    </citation>
    <scope>NUCLEOTIDE SEQUENCE</scope>
</reference>
<feature type="region of interest" description="Disordered" evidence="1">
    <location>
        <begin position="233"/>
        <end position="253"/>
    </location>
</feature>
<evidence type="ECO:0000313" key="3">
    <source>
        <dbReference type="Proteomes" id="UP000784294"/>
    </source>
</evidence>
<feature type="compositionally biased region" description="Polar residues" evidence="1">
    <location>
        <begin position="241"/>
        <end position="253"/>
    </location>
</feature>
<dbReference type="EMBL" id="CAAALY010246285">
    <property type="protein sequence ID" value="VEL33719.1"/>
    <property type="molecule type" value="Genomic_DNA"/>
</dbReference>
<keyword evidence="3" id="KW-1185">Reference proteome</keyword>
<gene>
    <name evidence="2" type="ORF">PXEA_LOCUS27159</name>
</gene>
<evidence type="ECO:0000313" key="2">
    <source>
        <dbReference type="EMBL" id="VEL33719.1"/>
    </source>
</evidence>
<feature type="non-terminal residue" evidence="2">
    <location>
        <position position="1"/>
    </location>
</feature>
<evidence type="ECO:0000256" key="1">
    <source>
        <dbReference type="SAM" id="MobiDB-lite"/>
    </source>
</evidence>
<name>A0A3S5BPW3_9PLAT</name>
<proteinExistence type="predicted"/>
<sequence length="446" mass="48667">WARNRPFRPVQNESLGHAETDSPSNPTKKDTRANFWSSGWEQAARWDWGNRQNGPIKRKGVPVTVHKSSPCWCVVHYVMQSMQLGTEGSSSCVIEGRLFCAAVGATKCAVLKNSLPRTEHQPTLKACLINAGWSRDHDPAQCTFSLNSRLVVLRGGFLVLLFCVSPSFHGIMHSLLLTQWTHQMGGIICFFNCRGRSVRPSLFGSSRPSLFGPSRPSLFGLSRPSLLGLSRPSLLGSSRPNTRSTDTVEATSSGFRDHLSGSFEPGTRVSWWETGSRLLRRLVRSRDAIEAVANLGGGMKSNGIVGLVVVGTSYSGSCGNFRPLSETVSPRPQPCCFPDSDHELAALLRMLRPHPQSALSLAASLGNSLQTSPWQHGQSLSCRLYFGRRPWLVVPSLPLPPAEASRAFTGSLPRPDFVHSGPVLFRHPHLMPHVNPEACMCVGTGG</sequence>
<organism evidence="2 3">
    <name type="scientific">Protopolystoma xenopodis</name>
    <dbReference type="NCBI Taxonomy" id="117903"/>
    <lineage>
        <taxon>Eukaryota</taxon>
        <taxon>Metazoa</taxon>
        <taxon>Spiralia</taxon>
        <taxon>Lophotrochozoa</taxon>
        <taxon>Platyhelminthes</taxon>
        <taxon>Monogenea</taxon>
        <taxon>Polyopisthocotylea</taxon>
        <taxon>Polystomatidea</taxon>
        <taxon>Polystomatidae</taxon>
        <taxon>Protopolystoma</taxon>
    </lineage>
</organism>
<comment type="caution">
    <text evidence="2">The sequence shown here is derived from an EMBL/GenBank/DDBJ whole genome shotgun (WGS) entry which is preliminary data.</text>
</comment>
<feature type="region of interest" description="Disordered" evidence="1">
    <location>
        <begin position="1"/>
        <end position="32"/>
    </location>
</feature>